<evidence type="ECO:0008006" key="4">
    <source>
        <dbReference type="Google" id="ProtNLM"/>
    </source>
</evidence>
<evidence type="ECO:0000256" key="1">
    <source>
        <dbReference type="SAM" id="Coils"/>
    </source>
</evidence>
<comment type="caution">
    <text evidence="2">The sequence shown here is derived from an EMBL/GenBank/DDBJ whole genome shotgun (WGS) entry which is preliminary data.</text>
</comment>
<dbReference type="OrthoDB" id="2942102at2"/>
<name>A0A417YJU6_9BACI</name>
<evidence type="ECO:0000313" key="3">
    <source>
        <dbReference type="Proteomes" id="UP000284416"/>
    </source>
</evidence>
<dbReference type="EMBL" id="QWEG01000017">
    <property type="protein sequence ID" value="RHW33340.1"/>
    <property type="molecule type" value="Genomic_DNA"/>
</dbReference>
<keyword evidence="3" id="KW-1185">Reference proteome</keyword>
<sequence length="88" mass="10619">MKTFNEMIAEQMKTMEKLLFLQSELERCLEIQKQLHSLQHETGQDIIQEEIMEMKNELREIQRIFEEQTEEVIRSYKGGNGDYEPLLR</sequence>
<accession>A0A417YJU6</accession>
<proteinExistence type="predicted"/>
<dbReference type="InterPro" id="IPR025572">
    <property type="entry name" value="YgaB"/>
</dbReference>
<gene>
    <name evidence="2" type="ORF">D1B31_20715</name>
</gene>
<reference evidence="2 3" key="1">
    <citation type="journal article" date="2017" name="Int. J. Syst. Evol. Microbiol.">
        <title>Bacillus notoginsengisoli sp. nov., a novel bacterium isolated from the rhizosphere of Panax notoginseng.</title>
        <authorList>
            <person name="Zhang M.Y."/>
            <person name="Cheng J."/>
            <person name="Cai Y."/>
            <person name="Zhang T.Y."/>
            <person name="Wu Y.Y."/>
            <person name="Manikprabhu D."/>
            <person name="Li W.J."/>
            <person name="Zhang Y.X."/>
        </authorList>
    </citation>
    <scope>NUCLEOTIDE SEQUENCE [LARGE SCALE GENOMIC DNA]</scope>
    <source>
        <strain evidence="2 3">JCM 30743</strain>
    </source>
</reference>
<dbReference type="Pfam" id="PF14182">
    <property type="entry name" value="YgaB"/>
    <property type="match status" value="1"/>
</dbReference>
<protein>
    <recommendedName>
        <fullName evidence="4">YgaB-like protein</fullName>
    </recommendedName>
</protein>
<dbReference type="Proteomes" id="UP000284416">
    <property type="component" value="Unassembled WGS sequence"/>
</dbReference>
<dbReference type="AlphaFoldDB" id="A0A417YJU6"/>
<feature type="coiled-coil region" evidence="1">
    <location>
        <begin position="21"/>
        <end position="71"/>
    </location>
</feature>
<keyword evidence="1" id="KW-0175">Coiled coil</keyword>
<organism evidence="2 3">
    <name type="scientific">Neobacillus notoginsengisoli</name>
    <dbReference type="NCBI Taxonomy" id="1578198"/>
    <lineage>
        <taxon>Bacteria</taxon>
        <taxon>Bacillati</taxon>
        <taxon>Bacillota</taxon>
        <taxon>Bacilli</taxon>
        <taxon>Bacillales</taxon>
        <taxon>Bacillaceae</taxon>
        <taxon>Neobacillus</taxon>
    </lineage>
</organism>
<evidence type="ECO:0000313" key="2">
    <source>
        <dbReference type="EMBL" id="RHW33340.1"/>
    </source>
</evidence>
<dbReference type="RefSeq" id="WP_118924030.1">
    <property type="nucleotide sequence ID" value="NZ_QWEG01000017.1"/>
</dbReference>